<evidence type="ECO:0000256" key="5">
    <source>
        <dbReference type="ARBA" id="ARBA00012104"/>
    </source>
</evidence>
<reference evidence="17" key="1">
    <citation type="submission" date="2025-08" db="UniProtKB">
        <authorList>
            <consortium name="RefSeq"/>
        </authorList>
    </citation>
    <scope>IDENTIFICATION</scope>
</reference>
<evidence type="ECO:0000256" key="3">
    <source>
        <dbReference type="ARBA" id="ARBA00005210"/>
    </source>
</evidence>
<dbReference type="SUPFAM" id="SSF53613">
    <property type="entry name" value="Ribokinase-like"/>
    <property type="match status" value="2"/>
</dbReference>
<dbReference type="InterPro" id="IPR013749">
    <property type="entry name" value="PM/HMP-P_kinase-1"/>
</dbReference>
<evidence type="ECO:0000313" key="17">
    <source>
        <dbReference type="RefSeq" id="XP_026681085.1"/>
    </source>
</evidence>
<keyword evidence="16" id="KW-1185">Reference proteome</keyword>
<evidence type="ECO:0000256" key="1">
    <source>
        <dbReference type="ARBA" id="ARBA00004750"/>
    </source>
</evidence>
<dbReference type="Proteomes" id="UP000079169">
    <property type="component" value="Unplaced"/>
</dbReference>
<dbReference type="UniPathway" id="UPA01068">
    <property type="reaction ID" value="UER00298"/>
</dbReference>
<evidence type="ECO:0000256" key="6">
    <source>
        <dbReference type="ARBA" id="ARBA00018134"/>
    </source>
</evidence>
<dbReference type="KEGG" id="dci:103511564"/>
<evidence type="ECO:0000256" key="14">
    <source>
        <dbReference type="ARBA" id="ARBA00048524"/>
    </source>
</evidence>
<organism evidence="16 17">
    <name type="scientific">Diaphorina citri</name>
    <name type="common">Asian citrus psyllid</name>
    <dbReference type="NCBI Taxonomy" id="121845"/>
    <lineage>
        <taxon>Eukaryota</taxon>
        <taxon>Metazoa</taxon>
        <taxon>Ecdysozoa</taxon>
        <taxon>Arthropoda</taxon>
        <taxon>Hexapoda</taxon>
        <taxon>Insecta</taxon>
        <taxon>Pterygota</taxon>
        <taxon>Neoptera</taxon>
        <taxon>Paraneoptera</taxon>
        <taxon>Hemiptera</taxon>
        <taxon>Sternorrhyncha</taxon>
        <taxon>Psylloidea</taxon>
        <taxon>Psyllidae</taxon>
        <taxon>Diaphorininae</taxon>
        <taxon>Diaphorina</taxon>
    </lineage>
</organism>
<evidence type="ECO:0000256" key="9">
    <source>
        <dbReference type="ARBA" id="ARBA00022777"/>
    </source>
</evidence>
<evidence type="ECO:0000256" key="7">
    <source>
        <dbReference type="ARBA" id="ARBA00022679"/>
    </source>
</evidence>
<evidence type="ECO:0000256" key="11">
    <source>
        <dbReference type="ARBA" id="ARBA00032808"/>
    </source>
</evidence>
<dbReference type="EC" id="2.7.1.35" evidence="5"/>
<dbReference type="InterPro" id="IPR004625">
    <property type="entry name" value="PyrdxlKinase"/>
</dbReference>
<evidence type="ECO:0000256" key="2">
    <source>
        <dbReference type="ARBA" id="ARBA00004835"/>
    </source>
</evidence>
<keyword evidence="7" id="KW-0808">Transferase</keyword>
<evidence type="ECO:0000259" key="15">
    <source>
        <dbReference type="Pfam" id="PF08543"/>
    </source>
</evidence>
<dbReference type="PaxDb" id="121845-A0A3Q0J2X6"/>
<dbReference type="PANTHER" id="PTHR10534">
    <property type="entry name" value="PYRIDOXAL KINASE"/>
    <property type="match status" value="1"/>
</dbReference>
<name>A0A3Q0J2X6_DIACI</name>
<evidence type="ECO:0000313" key="16">
    <source>
        <dbReference type="Proteomes" id="UP000079169"/>
    </source>
</evidence>
<gene>
    <name evidence="17" type="primary">LOC103511564</name>
</gene>
<protein>
    <recommendedName>
        <fullName evidence="6">Pyridoxal kinase</fullName>
        <ecNumber evidence="5">2.7.1.35</ecNumber>
    </recommendedName>
    <alternativeName>
        <fullName evidence="11">Pyridoxine kinase</fullName>
    </alternativeName>
</protein>
<keyword evidence="10" id="KW-0067">ATP-binding</keyword>
<proteinExistence type="inferred from homology"/>
<dbReference type="AlphaFoldDB" id="A0A3Q0J2X6"/>
<accession>A0A3Q0J2X6</accession>
<evidence type="ECO:0000256" key="12">
    <source>
        <dbReference type="ARBA" id="ARBA00047310"/>
    </source>
</evidence>
<dbReference type="CDD" id="cd01173">
    <property type="entry name" value="pyridoxal_pyridoxamine_kinase"/>
    <property type="match status" value="1"/>
</dbReference>
<evidence type="ECO:0000256" key="10">
    <source>
        <dbReference type="ARBA" id="ARBA00022840"/>
    </source>
</evidence>
<keyword evidence="9 17" id="KW-0418">Kinase</keyword>
<keyword evidence="8" id="KW-0547">Nucleotide-binding</keyword>
<dbReference type="Gene3D" id="3.40.1190.20">
    <property type="match status" value="2"/>
</dbReference>
<dbReference type="GO" id="GO:0008478">
    <property type="term" value="F:pyridoxal kinase activity"/>
    <property type="evidence" value="ECO:0007669"/>
    <property type="project" value="UniProtKB-EC"/>
</dbReference>
<dbReference type="GeneID" id="103511564"/>
<evidence type="ECO:0000256" key="4">
    <source>
        <dbReference type="ARBA" id="ARBA00008805"/>
    </source>
</evidence>
<dbReference type="NCBIfam" id="TIGR00687">
    <property type="entry name" value="pyridox_kin"/>
    <property type="match status" value="1"/>
</dbReference>
<feature type="domain" description="Pyridoxamine kinase/Phosphomethylpyrimidine kinase" evidence="15">
    <location>
        <begin position="150"/>
        <end position="314"/>
    </location>
</feature>
<comment type="pathway">
    <text evidence="3">Cofactor metabolism; pyridoxal 5'-phosphate salvage; pyridoxal 5'-phosphate from pyridoxal: step 1/1.</text>
</comment>
<dbReference type="STRING" id="121845.A0A3Q0J2X6"/>
<dbReference type="RefSeq" id="XP_026681085.1">
    <property type="nucleotide sequence ID" value="XM_026825284.1"/>
</dbReference>
<comment type="similarity">
    <text evidence="4">Belongs to the pyridoxine kinase family.</text>
</comment>
<comment type="catalytic activity">
    <reaction evidence="14">
        <text>pyridoxine + ATP = pyridoxine 5'-phosphate + ADP + H(+)</text>
        <dbReference type="Rhea" id="RHEA:25108"/>
        <dbReference type="ChEBI" id="CHEBI:15378"/>
        <dbReference type="ChEBI" id="CHEBI:16709"/>
        <dbReference type="ChEBI" id="CHEBI:30616"/>
        <dbReference type="ChEBI" id="CHEBI:58589"/>
        <dbReference type="ChEBI" id="CHEBI:456216"/>
        <dbReference type="EC" id="2.7.1.35"/>
    </reaction>
    <physiologicalReaction direction="left-to-right" evidence="14">
        <dbReference type="Rhea" id="RHEA:25109"/>
    </physiologicalReaction>
</comment>
<dbReference type="Pfam" id="PF08543">
    <property type="entry name" value="Phos_pyr_kin"/>
    <property type="match status" value="1"/>
</dbReference>
<dbReference type="GO" id="GO:0005829">
    <property type="term" value="C:cytosol"/>
    <property type="evidence" value="ECO:0007669"/>
    <property type="project" value="TreeGrafter"/>
</dbReference>
<sequence>MPSFKGGGSKTTVSINIPQFDASFTGTGDLFAALMLAYITRTNHNVKESLERTIATIQSVLERTAQSFPNKVYFQFYYWGIFVSQVLGFEVDAINTVQFSNHSGYGHLKGKVITEQDFDELIEGLKMNDLMDYTHVLTGYCRSPQLLSKIGELVKELKKANPTLMYVCDPVMGDNGRMYVPEEVLPIYANELLSVADVICPNQFEAELLTKIPIKDKASLLKTINVLHDRGIKTVVISSSELGPEKHLLGVASTVVGGSKTTVSINIPQFDASFTGTGDLFAALMLAYITRTNHNVKESLERTIATIQSVLERTAQSFPNKDPSALTCKEKELKLIQSKSDIENPVVKIEAQPFSL</sequence>
<comment type="pathway">
    <text evidence="2">Cofactor metabolism; pyridoxal 5'-phosphate salvage; pyridoxine 5'-phosphate from pyridoxine: step 1/1.</text>
</comment>
<comment type="catalytic activity">
    <reaction evidence="13">
        <text>pyridoxal + ATP = pyridoxal 5'-phosphate + ADP + H(+)</text>
        <dbReference type="Rhea" id="RHEA:10224"/>
        <dbReference type="ChEBI" id="CHEBI:15378"/>
        <dbReference type="ChEBI" id="CHEBI:17310"/>
        <dbReference type="ChEBI" id="CHEBI:30616"/>
        <dbReference type="ChEBI" id="CHEBI:456216"/>
        <dbReference type="ChEBI" id="CHEBI:597326"/>
        <dbReference type="EC" id="2.7.1.35"/>
    </reaction>
    <physiologicalReaction direction="left-to-right" evidence="13">
        <dbReference type="Rhea" id="RHEA:10225"/>
    </physiologicalReaction>
</comment>
<comment type="pathway">
    <text evidence="1">Cofactor metabolism; pyridoxal 5'-phosphate salvage; pyridoxamine 5'-phosphate from pyridoxamine: step 1/1.</text>
</comment>
<dbReference type="GO" id="GO:0009443">
    <property type="term" value="P:pyridoxal 5'-phosphate salvage"/>
    <property type="evidence" value="ECO:0007669"/>
    <property type="project" value="InterPro"/>
</dbReference>
<dbReference type="InterPro" id="IPR029056">
    <property type="entry name" value="Ribokinase-like"/>
</dbReference>
<dbReference type="GO" id="GO:0005524">
    <property type="term" value="F:ATP binding"/>
    <property type="evidence" value="ECO:0007669"/>
    <property type="project" value="UniProtKB-KW"/>
</dbReference>
<evidence type="ECO:0000256" key="8">
    <source>
        <dbReference type="ARBA" id="ARBA00022741"/>
    </source>
</evidence>
<comment type="catalytic activity">
    <reaction evidence="12">
        <text>pyridoxamine + ATP = pyridoxamine 5'-phosphate + ADP + H(+)</text>
        <dbReference type="Rhea" id="RHEA:25104"/>
        <dbReference type="ChEBI" id="CHEBI:15378"/>
        <dbReference type="ChEBI" id="CHEBI:30616"/>
        <dbReference type="ChEBI" id="CHEBI:57761"/>
        <dbReference type="ChEBI" id="CHEBI:58451"/>
        <dbReference type="ChEBI" id="CHEBI:456216"/>
        <dbReference type="EC" id="2.7.1.35"/>
    </reaction>
    <physiologicalReaction direction="left-to-right" evidence="12">
        <dbReference type="Rhea" id="RHEA:25105"/>
    </physiologicalReaction>
</comment>
<evidence type="ECO:0000256" key="13">
    <source>
        <dbReference type="ARBA" id="ARBA00047377"/>
    </source>
</evidence>
<dbReference type="PANTHER" id="PTHR10534:SF2">
    <property type="entry name" value="PYRIDOXAL KINASE"/>
    <property type="match status" value="1"/>
</dbReference>